<keyword evidence="8" id="KW-0732">Signal</keyword>
<keyword evidence="5 7" id="KW-0472">Membrane</keyword>
<evidence type="ECO:0000256" key="1">
    <source>
        <dbReference type="ARBA" id="ARBA00004571"/>
    </source>
</evidence>
<evidence type="ECO:0000256" key="2">
    <source>
        <dbReference type="ARBA" id="ARBA00022448"/>
    </source>
</evidence>
<evidence type="ECO:0000256" key="7">
    <source>
        <dbReference type="PROSITE-ProRule" id="PRU01360"/>
    </source>
</evidence>
<sequence length="1054" mass="114022">MKQRILLLSFMMCIFVFAHAQTRTVSGNIIGSDDSSGLPGVNITLKGTTTGTISDMDGNYKIEASESDVLIFSFIGYNTQEVTVGGRSSIDITLNQDATQLSEVVVTSLGIERERKSLTYSVSELKGKSLTESRESNIANSLSGKIAGVQVSKTASGASGSTRVIIRGNNVLDGNNQPLYVVDGVPIDNQNLQAAGRWGGIDYGDGVSDLNPDDIESMTVLKGGSATALYGFRAANGVILVTTKKGQNKEGIGVEYNSNFTFENALITPDVQNEYGHGIGGNFPTTQAEALSLGTGVNGTSWGARMTGQSGAAFWDGVSRPYSAQPDNIKDFYETGTTFTNTLVLSAGTKASDFRMSLSKLDNKGIVPTSEFERYSVSFRGTSQITDKLSADYKLTYIKAEAKNRVNMSDIMDNPANGLLFLPRSVPLSSLQPYKTEDGLQRLYTTDDFRLNPYFAMNENTNNDRKDRMMGYAALKYQFTDWLSLQLRSGTDFYASDRSNRVVVGTRYRMGGQIITNQFNVRENNSDFLVTVAKDVTEDISFSVNLGGNHLLQDTKQVGFDGQGLVIPGFYHISNAQTVTNLQNNSTTEVNSLYGAAYASYKNFLFLDASVRNDWFSSLAPGDVSALYSSAGLGLVLTEALNVESDVLSFAKIRASYATVGNGSPAPYLNSLTYGVATSANPTFGFLGSIDNQFVPTSNIPNLDPKPSSTKVLEFGADLRFFNDRLSFDFAYYKNQAVDQILRSSVSKASGFDNITFSAGQIDNKGFEFLVKGTPIQTSDLRWDLSFNFAKNENIVHSLAEGVDQFVLGQDRNVFITARPGESYALIEGYDYLRDDNGNKVFGSNGLPLRSEETEVLGTATPDWTGGIGTTLTYKGISFNALIDIRQGGEMFSISNRNATIQGNSAQSLEGRDAWYAGTGGYVGAGVSQDGSTNTVAVDPEVYWNTAPVIVDASDANVGTGSVSAQGIITDFIYDASYIKMREMSIGYTLPQSLVGNIFSSVKVSVVGRNLFFLKNNLPGFDPESNYNNGNAQGIESGSIPTTRSFGFNLNLQF</sequence>
<dbReference type="SUPFAM" id="SSF56935">
    <property type="entry name" value="Porins"/>
    <property type="match status" value="1"/>
</dbReference>
<dbReference type="InterPro" id="IPR037066">
    <property type="entry name" value="Plug_dom_sf"/>
</dbReference>
<dbReference type="NCBIfam" id="TIGR04056">
    <property type="entry name" value="OMP_RagA_SusC"/>
    <property type="match status" value="1"/>
</dbReference>
<dbReference type="InterPro" id="IPR023997">
    <property type="entry name" value="TonB-dep_OMP_SusC/RagA_CS"/>
</dbReference>
<keyword evidence="11" id="KW-1185">Reference proteome</keyword>
<dbReference type="Gene3D" id="2.60.40.1120">
    <property type="entry name" value="Carboxypeptidase-like, regulatory domain"/>
    <property type="match status" value="1"/>
</dbReference>
<accession>A0A1W2G5X4</accession>
<dbReference type="Gene3D" id="2.170.130.10">
    <property type="entry name" value="TonB-dependent receptor, plug domain"/>
    <property type="match status" value="1"/>
</dbReference>
<comment type="similarity">
    <text evidence="7">Belongs to the TonB-dependent receptor family.</text>
</comment>
<dbReference type="InterPro" id="IPR039426">
    <property type="entry name" value="TonB-dep_rcpt-like"/>
</dbReference>
<reference evidence="10 11" key="1">
    <citation type="submission" date="2017-04" db="EMBL/GenBank/DDBJ databases">
        <authorList>
            <person name="Afonso C.L."/>
            <person name="Miller P.J."/>
            <person name="Scott M.A."/>
            <person name="Spackman E."/>
            <person name="Goraichik I."/>
            <person name="Dimitrov K.M."/>
            <person name="Suarez D.L."/>
            <person name="Swayne D.E."/>
        </authorList>
    </citation>
    <scope>NUCLEOTIDE SEQUENCE [LARGE SCALE GENOMIC DNA]</scope>
    <source>
        <strain evidence="10 11">DSM 26133</strain>
    </source>
</reference>
<dbReference type="InterPro" id="IPR036942">
    <property type="entry name" value="Beta-barrel_TonB_sf"/>
</dbReference>
<evidence type="ECO:0000256" key="6">
    <source>
        <dbReference type="ARBA" id="ARBA00023237"/>
    </source>
</evidence>
<dbReference type="EMBL" id="FWYF01000001">
    <property type="protein sequence ID" value="SMD31934.1"/>
    <property type="molecule type" value="Genomic_DNA"/>
</dbReference>
<name>A0A1W2G5X4_REIFA</name>
<comment type="subcellular location">
    <subcellularLocation>
        <location evidence="1 7">Cell outer membrane</location>
        <topology evidence="1 7">Multi-pass membrane protein</topology>
    </subcellularLocation>
</comment>
<organism evidence="10 11">
    <name type="scientific">Reichenbachiella faecimaris</name>
    <dbReference type="NCBI Taxonomy" id="692418"/>
    <lineage>
        <taxon>Bacteria</taxon>
        <taxon>Pseudomonadati</taxon>
        <taxon>Bacteroidota</taxon>
        <taxon>Cytophagia</taxon>
        <taxon>Cytophagales</taxon>
        <taxon>Reichenbachiellaceae</taxon>
        <taxon>Reichenbachiella</taxon>
    </lineage>
</organism>
<keyword evidence="3 7" id="KW-1134">Transmembrane beta strand</keyword>
<evidence type="ECO:0000256" key="5">
    <source>
        <dbReference type="ARBA" id="ARBA00023136"/>
    </source>
</evidence>
<dbReference type="Pfam" id="PF13715">
    <property type="entry name" value="CarbopepD_reg_2"/>
    <property type="match status" value="1"/>
</dbReference>
<dbReference type="RefSeq" id="WP_084370625.1">
    <property type="nucleotide sequence ID" value="NZ_FWYF01000001.1"/>
</dbReference>
<dbReference type="FunFam" id="2.170.130.10:FF:000023">
    <property type="entry name" value="SusC/RagA family TonB-linked outer membrane protein"/>
    <property type="match status" value="1"/>
</dbReference>
<protein>
    <submittedName>
        <fullName evidence="10">TonB-linked outer membrane protein, SusC/RagA family</fullName>
    </submittedName>
</protein>
<evidence type="ECO:0000313" key="10">
    <source>
        <dbReference type="EMBL" id="SMD31934.1"/>
    </source>
</evidence>
<dbReference type="PROSITE" id="PS52016">
    <property type="entry name" value="TONB_DEPENDENT_REC_3"/>
    <property type="match status" value="1"/>
</dbReference>
<dbReference type="Gene3D" id="2.40.170.20">
    <property type="entry name" value="TonB-dependent receptor, beta-barrel domain"/>
    <property type="match status" value="1"/>
</dbReference>
<keyword evidence="6 7" id="KW-0998">Cell outer membrane</keyword>
<dbReference type="NCBIfam" id="TIGR04057">
    <property type="entry name" value="SusC_RagA_signa"/>
    <property type="match status" value="1"/>
</dbReference>
<keyword evidence="2 7" id="KW-0813">Transport</keyword>
<evidence type="ECO:0000256" key="4">
    <source>
        <dbReference type="ARBA" id="ARBA00022692"/>
    </source>
</evidence>
<proteinExistence type="inferred from homology"/>
<evidence type="ECO:0000256" key="8">
    <source>
        <dbReference type="SAM" id="SignalP"/>
    </source>
</evidence>
<dbReference type="OrthoDB" id="9768177at2"/>
<dbReference type="STRING" id="692418.SAMN04488029_0272"/>
<dbReference type="InterPro" id="IPR023996">
    <property type="entry name" value="TonB-dep_OMP_SusC/RagA"/>
</dbReference>
<dbReference type="InterPro" id="IPR008969">
    <property type="entry name" value="CarboxyPept-like_regulatory"/>
</dbReference>
<dbReference type="GO" id="GO:0009279">
    <property type="term" value="C:cell outer membrane"/>
    <property type="evidence" value="ECO:0007669"/>
    <property type="project" value="UniProtKB-SubCell"/>
</dbReference>
<dbReference type="AlphaFoldDB" id="A0A1W2G5X4"/>
<feature type="domain" description="TonB-dependent receptor plug" evidence="9">
    <location>
        <begin position="116"/>
        <end position="238"/>
    </location>
</feature>
<keyword evidence="4 7" id="KW-0812">Transmembrane</keyword>
<dbReference type="Pfam" id="PF07715">
    <property type="entry name" value="Plug"/>
    <property type="match status" value="1"/>
</dbReference>
<dbReference type="InterPro" id="IPR012910">
    <property type="entry name" value="Plug_dom"/>
</dbReference>
<feature type="signal peptide" evidence="8">
    <location>
        <begin position="1"/>
        <end position="20"/>
    </location>
</feature>
<dbReference type="SUPFAM" id="SSF49464">
    <property type="entry name" value="Carboxypeptidase regulatory domain-like"/>
    <property type="match status" value="1"/>
</dbReference>
<dbReference type="Proteomes" id="UP000192472">
    <property type="component" value="Unassembled WGS sequence"/>
</dbReference>
<feature type="chain" id="PRO_5012325733" evidence="8">
    <location>
        <begin position="21"/>
        <end position="1054"/>
    </location>
</feature>
<gene>
    <name evidence="10" type="ORF">SAMN04488029_0272</name>
</gene>
<evidence type="ECO:0000256" key="3">
    <source>
        <dbReference type="ARBA" id="ARBA00022452"/>
    </source>
</evidence>
<evidence type="ECO:0000259" key="9">
    <source>
        <dbReference type="Pfam" id="PF07715"/>
    </source>
</evidence>
<evidence type="ECO:0000313" key="11">
    <source>
        <dbReference type="Proteomes" id="UP000192472"/>
    </source>
</evidence>